<dbReference type="GO" id="GO:0008720">
    <property type="term" value="F:D-lactate dehydrogenase (NAD+) activity"/>
    <property type="evidence" value="ECO:0007669"/>
    <property type="project" value="TreeGrafter"/>
</dbReference>
<comment type="cofactor">
    <cofactor evidence="1">
        <name>FAD</name>
        <dbReference type="ChEBI" id="CHEBI:57692"/>
    </cofactor>
</comment>
<dbReference type="InterPro" id="IPR004113">
    <property type="entry name" value="FAD-bd_oxidored_4_C"/>
</dbReference>
<dbReference type="InterPro" id="IPR006094">
    <property type="entry name" value="Oxid_FAD_bind_N"/>
</dbReference>
<dbReference type="InterPro" id="IPR016171">
    <property type="entry name" value="Vanillyl_alc_oxidase_C-sub2"/>
</dbReference>
<dbReference type="InterPro" id="IPR036318">
    <property type="entry name" value="FAD-bd_PCMH-like_sf"/>
</dbReference>
<dbReference type="Pfam" id="PF01565">
    <property type="entry name" value="FAD_binding_4"/>
    <property type="match status" value="1"/>
</dbReference>
<comment type="similarity">
    <text evidence="2">Belongs to the FAD-binding oxidoreductase/transferase type 4 family.</text>
</comment>
<proteinExistence type="inferred from homology"/>
<evidence type="ECO:0000313" key="10">
    <source>
        <dbReference type="Proteomes" id="UP000470772"/>
    </source>
</evidence>
<accession>A0A6A9QJL4</accession>
<reference evidence="9 10" key="1">
    <citation type="submission" date="2019-10" db="EMBL/GenBank/DDBJ databases">
        <title>Sequencing and Assembly of Multiple Reported Metal-Biooxidizing Members of the Extremely Thermoacidophilic Archaeal Family Sulfolobaceae.</title>
        <authorList>
            <person name="Counts J.A."/>
            <person name="Kelly R.M."/>
        </authorList>
    </citation>
    <scope>NUCLEOTIDE SEQUENCE [LARGE SCALE GENOMIC DNA]</scope>
    <source>
        <strain evidence="9 10">DSM 6482</strain>
    </source>
</reference>
<dbReference type="PANTHER" id="PTHR11748:SF111">
    <property type="entry name" value="D-LACTATE DEHYDROGENASE, MITOCHONDRIAL-RELATED"/>
    <property type="match status" value="1"/>
</dbReference>
<dbReference type="Pfam" id="PF02913">
    <property type="entry name" value="FAD-oxidase_C"/>
    <property type="match status" value="1"/>
</dbReference>
<dbReference type="InterPro" id="IPR016169">
    <property type="entry name" value="FAD-bd_PCMH_sub2"/>
</dbReference>
<keyword evidence="5" id="KW-0809">Transit peptide</keyword>
<keyword evidence="4" id="KW-0274">FAD</keyword>
<evidence type="ECO:0000256" key="2">
    <source>
        <dbReference type="ARBA" id="ARBA00008000"/>
    </source>
</evidence>
<dbReference type="GO" id="GO:1903457">
    <property type="term" value="P:lactate catabolic process"/>
    <property type="evidence" value="ECO:0007669"/>
    <property type="project" value="TreeGrafter"/>
</dbReference>
<evidence type="ECO:0000256" key="3">
    <source>
        <dbReference type="ARBA" id="ARBA00022630"/>
    </source>
</evidence>
<dbReference type="PANTHER" id="PTHR11748">
    <property type="entry name" value="D-LACTATE DEHYDROGENASE"/>
    <property type="match status" value="1"/>
</dbReference>
<protein>
    <recommendedName>
        <fullName evidence="7">D-lactate dehydrogenase (cytochrome)</fullName>
        <ecNumber evidence="7">1.1.2.4</ecNumber>
    </recommendedName>
</protein>
<dbReference type="Gene3D" id="3.30.70.2740">
    <property type="match status" value="1"/>
</dbReference>
<dbReference type="FunFam" id="3.30.70.2740:FF:000001">
    <property type="entry name" value="D-lactate dehydrogenase mitochondrial"/>
    <property type="match status" value="1"/>
</dbReference>
<dbReference type="InterPro" id="IPR016166">
    <property type="entry name" value="FAD-bd_PCMH"/>
</dbReference>
<dbReference type="SUPFAM" id="SSF56176">
    <property type="entry name" value="FAD-binding/transporter-associated domain-like"/>
    <property type="match status" value="1"/>
</dbReference>
<dbReference type="EMBL" id="WGGD01000005">
    <property type="protein sequence ID" value="MUN28430.1"/>
    <property type="molecule type" value="Genomic_DNA"/>
</dbReference>
<evidence type="ECO:0000256" key="4">
    <source>
        <dbReference type="ARBA" id="ARBA00022827"/>
    </source>
</evidence>
<keyword evidence="6" id="KW-0560">Oxidoreductase</keyword>
<comment type="caution">
    <text evidence="9">The sequence shown here is derived from an EMBL/GenBank/DDBJ whole genome shotgun (WGS) entry which is preliminary data.</text>
</comment>
<dbReference type="GO" id="GO:0071949">
    <property type="term" value="F:FAD binding"/>
    <property type="evidence" value="ECO:0007669"/>
    <property type="project" value="InterPro"/>
</dbReference>
<dbReference type="Gene3D" id="1.10.45.10">
    <property type="entry name" value="Vanillyl-alcohol Oxidase, Chain A, domain 4"/>
    <property type="match status" value="1"/>
</dbReference>
<keyword evidence="10" id="KW-1185">Reference proteome</keyword>
<dbReference type="FunFam" id="1.10.45.10:FF:000001">
    <property type="entry name" value="D-lactate dehydrogenase mitochondrial"/>
    <property type="match status" value="1"/>
</dbReference>
<evidence type="ECO:0000256" key="5">
    <source>
        <dbReference type="ARBA" id="ARBA00022946"/>
    </source>
</evidence>
<dbReference type="GO" id="GO:0004458">
    <property type="term" value="F:D-lactate dehydrogenase (cytochrome) activity"/>
    <property type="evidence" value="ECO:0007669"/>
    <property type="project" value="UniProtKB-EC"/>
</dbReference>
<evidence type="ECO:0000256" key="6">
    <source>
        <dbReference type="ARBA" id="ARBA00023002"/>
    </source>
</evidence>
<dbReference type="PROSITE" id="PS51387">
    <property type="entry name" value="FAD_PCMH"/>
    <property type="match status" value="1"/>
</dbReference>
<evidence type="ECO:0000313" key="9">
    <source>
        <dbReference type="EMBL" id="MUN28430.1"/>
    </source>
</evidence>
<evidence type="ECO:0000256" key="7">
    <source>
        <dbReference type="ARBA" id="ARBA00038897"/>
    </source>
</evidence>
<feature type="domain" description="FAD-binding PCMH-type" evidence="8">
    <location>
        <begin position="15"/>
        <end position="193"/>
    </location>
</feature>
<dbReference type="SUPFAM" id="SSF55103">
    <property type="entry name" value="FAD-linked oxidases, C-terminal domain"/>
    <property type="match status" value="1"/>
</dbReference>
<keyword evidence="3" id="KW-0285">Flavoprotein</keyword>
<name>A0A6A9QJL4_SULME</name>
<organism evidence="9 10">
    <name type="scientific">Sulfuracidifex metallicus DSM 6482 = JCM 9184</name>
    <dbReference type="NCBI Taxonomy" id="523847"/>
    <lineage>
        <taxon>Archaea</taxon>
        <taxon>Thermoproteota</taxon>
        <taxon>Thermoprotei</taxon>
        <taxon>Sulfolobales</taxon>
        <taxon>Sulfolobaceae</taxon>
        <taxon>Sulfuracidifex</taxon>
    </lineage>
</organism>
<evidence type="ECO:0000259" key="8">
    <source>
        <dbReference type="PROSITE" id="PS51387"/>
    </source>
</evidence>
<sequence length="428" mass="47708">MLGDPEKYAEDMGYFKGKPEAVVIARGVEDVRKTLEIAREKAIKVTPWGKGTSVTGAAITNGGILIDLSNMNKILEFSDEDWTIHVEAGVVLDDINKFLKPRGFFFPPDPASSFMCSVGGATSEGSGGMHCVKYGTMKDWVLAVKVVLPNGEVVKIGEPLQKNRVGYDLVHLMVGSEGTLGIITEVWLKVIPIPDYKVLRVLAFFNKEDDISRTIINLRKNRIQPEIAEYMDSKVLEALKKSFNIETEGVGALLIDIPEFSLEKLKESLHNSILVKIAENEDEKEELYKARSFAYLAIKATSKYSMSEDIVVPVSKLPKVFKKIRELEGKYQISSPILGHIGDGNLHPVITYDDDSKDRAMEFFKELCEYVIDEGGSVTGEHGVGIQKRELAIEQIKKHNGDEVLRLMKKIKDVFDDKGIMNPTKQVV</sequence>
<dbReference type="Proteomes" id="UP000470772">
    <property type="component" value="Unassembled WGS sequence"/>
</dbReference>
<dbReference type="AlphaFoldDB" id="A0A6A9QJL4"/>
<evidence type="ECO:0000256" key="1">
    <source>
        <dbReference type="ARBA" id="ARBA00001974"/>
    </source>
</evidence>
<dbReference type="Gene3D" id="3.30.465.10">
    <property type="match status" value="1"/>
</dbReference>
<gene>
    <name evidence="9" type="ORF">GC250_02865</name>
</gene>
<dbReference type="EC" id="1.1.2.4" evidence="7"/>
<dbReference type="InterPro" id="IPR016164">
    <property type="entry name" value="FAD-linked_Oxase-like_C"/>
</dbReference>